<dbReference type="NCBIfam" id="TIGR03888">
    <property type="entry name" value="nitrile_beta"/>
    <property type="match status" value="1"/>
</dbReference>
<dbReference type="GO" id="GO:0046914">
    <property type="term" value="F:transition metal ion binding"/>
    <property type="evidence" value="ECO:0007669"/>
    <property type="project" value="InterPro"/>
</dbReference>
<evidence type="ECO:0000256" key="1">
    <source>
        <dbReference type="ARBA" id="ARBA00004042"/>
    </source>
</evidence>
<dbReference type="SUPFAM" id="SSF50090">
    <property type="entry name" value="Electron transport accessory proteins"/>
    <property type="match status" value="1"/>
</dbReference>
<dbReference type="Pfam" id="PF21006">
    <property type="entry name" value="NHase_beta_N"/>
    <property type="match status" value="1"/>
</dbReference>
<dbReference type="InterPro" id="IPR024690">
    <property type="entry name" value="CN_hydtase_beta_dom_C"/>
</dbReference>
<dbReference type="GO" id="GO:0018822">
    <property type="term" value="F:nitrile hydratase activity"/>
    <property type="evidence" value="ECO:0007669"/>
    <property type="project" value="UniProtKB-EC"/>
</dbReference>
<protein>
    <recommendedName>
        <fullName evidence="3">nitrile hydratase</fullName>
        <ecNumber evidence="3">4.2.1.84</ecNumber>
    </recommendedName>
</protein>
<name>A0A179BQC2_RHILE</name>
<dbReference type="InterPro" id="IPR042262">
    <property type="entry name" value="CN_hydtase_beta_C"/>
</dbReference>
<reference evidence="8" key="1">
    <citation type="submission" date="2016-04" db="EMBL/GenBank/DDBJ databases">
        <title>Fast-growing isolate from the root nodules of Vavilovia formosa.</title>
        <authorList>
            <person name="Kimeklis A."/>
            <person name="Safronova V."/>
            <person name="Belimov A."/>
            <person name="Andronov E."/>
        </authorList>
    </citation>
    <scope>NUCLEOTIDE SEQUENCE [LARGE SCALE GENOMIC DNA]</scope>
    <source>
        <strain evidence="8">Vaf-46</strain>
    </source>
</reference>
<sequence>MDTIHDLGGRQGFGPVLHQFDDDDVMFPEEWKARLWAIAMMSMAKLSQEETGWTLDWYRHVLERLPPDLYLRFDYFEKWVLAMMVTAIDEGIADVQEFVDGHAGSAKMQLQHMPPQTERAATFDSFKPGDRVVAKRDGGSMHTRLPSYVRGRRGIVESLTGPQPLPDRSATGRISIEQTYAVRFDMKELWPEAALSRDVLLIDMWESYLDPV</sequence>
<comment type="catalytic activity">
    <reaction evidence="5">
        <text>an aliphatic primary amide = an aliphatic nitrile + H2O</text>
        <dbReference type="Rhea" id="RHEA:12673"/>
        <dbReference type="ChEBI" id="CHEBI:15377"/>
        <dbReference type="ChEBI" id="CHEBI:65285"/>
        <dbReference type="ChEBI" id="CHEBI:80291"/>
        <dbReference type="EC" id="4.2.1.84"/>
    </reaction>
</comment>
<evidence type="ECO:0000256" key="5">
    <source>
        <dbReference type="ARBA" id="ARBA00044877"/>
    </source>
</evidence>
<evidence type="ECO:0000259" key="7">
    <source>
        <dbReference type="Pfam" id="PF21006"/>
    </source>
</evidence>
<organism evidence="8">
    <name type="scientific">Rhizobium leguminosarum</name>
    <dbReference type="NCBI Taxonomy" id="384"/>
    <lineage>
        <taxon>Bacteria</taxon>
        <taxon>Pseudomonadati</taxon>
        <taxon>Pseudomonadota</taxon>
        <taxon>Alphaproteobacteria</taxon>
        <taxon>Hyphomicrobiales</taxon>
        <taxon>Rhizobiaceae</taxon>
        <taxon>Rhizobium/Agrobacterium group</taxon>
        <taxon>Rhizobium</taxon>
    </lineage>
</organism>
<dbReference type="InterPro" id="IPR003168">
    <property type="entry name" value="Nitrile_hydratase_bsu"/>
</dbReference>
<keyword evidence="4" id="KW-0456">Lyase</keyword>
<dbReference type="Gene3D" id="2.30.30.50">
    <property type="match status" value="1"/>
</dbReference>
<evidence type="ECO:0000259" key="6">
    <source>
        <dbReference type="Pfam" id="PF02211"/>
    </source>
</evidence>
<dbReference type="Pfam" id="PF02211">
    <property type="entry name" value="NHase_beta_C"/>
    <property type="match status" value="1"/>
</dbReference>
<evidence type="ECO:0000256" key="4">
    <source>
        <dbReference type="ARBA" id="ARBA00023239"/>
    </source>
</evidence>
<feature type="domain" description="Nitrile hydratase beta subunit" evidence="6">
    <location>
        <begin position="119"/>
        <end position="210"/>
    </location>
</feature>
<dbReference type="InterPro" id="IPR049054">
    <property type="entry name" value="CN_hydtase_beta-like_N"/>
</dbReference>
<dbReference type="Gene3D" id="1.10.472.20">
    <property type="entry name" value="Nitrile hydratase, beta subunit"/>
    <property type="match status" value="1"/>
</dbReference>
<comment type="similarity">
    <text evidence="2">Belongs to the nitrile hydratase subunit beta family.</text>
</comment>
<feature type="domain" description="Nitrile hydratase beta subunit-like N-terminal" evidence="7">
    <location>
        <begin position="1"/>
        <end position="112"/>
    </location>
</feature>
<dbReference type="EMBL" id="LWBS01000231">
    <property type="protein sequence ID" value="OAP93917.1"/>
    <property type="molecule type" value="Genomic_DNA"/>
</dbReference>
<dbReference type="EC" id="4.2.1.84" evidence="3"/>
<dbReference type="AlphaFoldDB" id="A0A179BQC2"/>
<accession>A0A179BQC2</accession>
<evidence type="ECO:0000256" key="3">
    <source>
        <dbReference type="ARBA" id="ARBA00013079"/>
    </source>
</evidence>
<comment type="function">
    <text evidence="1">NHase catalyzes the hydration of various nitrile compounds to the corresponding amides.</text>
</comment>
<evidence type="ECO:0000256" key="2">
    <source>
        <dbReference type="ARBA" id="ARBA00009098"/>
    </source>
</evidence>
<comment type="caution">
    <text evidence="8">The sequence shown here is derived from an EMBL/GenBank/DDBJ whole genome shotgun (WGS) entry which is preliminary data.</text>
</comment>
<dbReference type="InterPro" id="IPR008990">
    <property type="entry name" value="Elect_transpt_acc-like_dom_sf"/>
</dbReference>
<gene>
    <name evidence="8" type="ORF">A4U53_22790</name>
</gene>
<dbReference type="eggNOG" id="ENOG502Z87Q">
    <property type="taxonomic scope" value="Bacteria"/>
</dbReference>
<evidence type="ECO:0000313" key="8">
    <source>
        <dbReference type="EMBL" id="OAP93917.1"/>
    </source>
</evidence>
<proteinExistence type="inferred from homology"/>